<dbReference type="GO" id="GO:0005737">
    <property type="term" value="C:cytoplasm"/>
    <property type="evidence" value="ECO:0007669"/>
    <property type="project" value="UniProtKB-SubCell"/>
</dbReference>
<accession>A0A7D9CYP7</accession>
<evidence type="ECO:0000256" key="4">
    <source>
        <dbReference type="ARBA" id="ARBA00022694"/>
    </source>
</evidence>
<comment type="subcellular location">
    <subcellularLocation>
        <location evidence="1">Cytoplasm</location>
    </subcellularLocation>
</comment>
<evidence type="ECO:0000256" key="5">
    <source>
        <dbReference type="ARBA" id="ARBA00022737"/>
    </source>
</evidence>
<evidence type="ECO:0000256" key="2">
    <source>
        <dbReference type="ARBA" id="ARBA00022490"/>
    </source>
</evidence>
<dbReference type="AlphaFoldDB" id="A0A7D9CYP7"/>
<dbReference type="InterPro" id="IPR019775">
    <property type="entry name" value="WD40_repeat_CS"/>
</dbReference>
<reference evidence="8 9" key="1">
    <citation type="submission" date="2019-07" db="EMBL/GenBank/DDBJ databases">
        <authorList>
            <person name="Friedrich A."/>
            <person name="Schacherer J."/>
        </authorList>
    </citation>
    <scope>NUCLEOTIDE SEQUENCE [LARGE SCALE GENOMIC DNA]</scope>
</reference>
<keyword evidence="5" id="KW-0677">Repeat</keyword>
<dbReference type="Pfam" id="PF00400">
    <property type="entry name" value="WD40"/>
    <property type="match status" value="2"/>
</dbReference>
<dbReference type="PANTHER" id="PTHR14344:SF3">
    <property type="entry name" value="WD REPEAT-CONTAINING PROTEIN 6"/>
    <property type="match status" value="1"/>
</dbReference>
<dbReference type="InterPro" id="IPR051973">
    <property type="entry name" value="tRNA_Anticodon_Mtase-Reg"/>
</dbReference>
<dbReference type="InterPro" id="IPR036322">
    <property type="entry name" value="WD40_repeat_dom_sf"/>
</dbReference>
<sequence length="1021" mass="114212">MTHIEEVNHTGPICALTALRTSDNIVFAGEGPNLKAYNFEHGKKVFQKQIFARNKIHGIKIYESTAPVNIAIFGGKSLTVFPYEKLNDTDYQPKEYSVGDWILAVEFSIDGTKLYCLTTHNVVCTIDVESMRLVATDNCGWKSILYSGCIRSLDDGRVIVCSGTVMNGILVWRVGEPNIKYNLKGHEGSIFDVEISSSGKYLISCSDDRSIKAWNLANGQLMATGWGHGARIWGLSFFDMTSEGFKVFSCSEDCTARVWRYSKNNAQLIQLKDYLSHTGRNVWSECVNEKLKVGFTGGADGKLKVYDLNESSRSGYLSHSFTLSAIALQSGSAMKKGEIIKSYYDFGSGMLAVSSTGKFFVVESNFSHWKFLFQNFNFGNFAILTGFQSSSVVVAADKLGHILVLKFDDSAEVVQKNEFQISDLSRIGNLISVQTNDAKMLLLVDSQNPKEQFLFLEIDPVSLTLATQKSLVKPQEKIIASTAIIDFRDTGFLVVGCRYCMIALYDLKDNLSLCAYYKNKVKGDTVSHFEFRSANAEIRELSIYATMKDGRYYIVKTNKEHCLEILADNRLQKRFVEGCFVDPSEHFLLYGFKSTYFFVWDETRQYEVLRVECGGPHRQWSFKHSYDTNGRLRYRFIFTRATEIQLLQNGKSPYVEVLESGLHGREVRSMAVVDGCSKGEKLLISGGEDTTVKLSVLAENGSIKQLWTQRQHGSGLQSVHKVNNDYVLSSSAREELYLWKIHRENGQNPCMSLYRTVKPLSTHPDLRVMDFDTIEVKQDEIDIGFVVAAVYSNSQIRVWYFNYKENTFKILVEDRYRSCCVLGVHFVVFDDKMYAMLSSTNGNITVYEVGSVLQRYFRMVGTNDKCYLVPRAGSSMDDFSASNLGVLACDQHVHQSSIKDLDFSYTSPDAIQIVTGGDDNGIALSTLVISQGKLSFNTLSFIPDVAAASTVTCVCLVSITHVLIASVDQKVRLWSLDNHTLTLVEDGYTTVADTGCIALAKFISGQKLGLIAGAGVSSWRV</sequence>
<dbReference type="PANTHER" id="PTHR14344">
    <property type="entry name" value="WD REPEAT PROTEIN"/>
    <property type="match status" value="1"/>
</dbReference>
<evidence type="ECO:0000256" key="3">
    <source>
        <dbReference type="ARBA" id="ARBA00022574"/>
    </source>
</evidence>
<dbReference type="PROSITE" id="PS50294">
    <property type="entry name" value="WD_REPEATS_REGION"/>
    <property type="match status" value="1"/>
</dbReference>
<evidence type="ECO:0000313" key="8">
    <source>
        <dbReference type="EMBL" id="VUG18453.1"/>
    </source>
</evidence>
<evidence type="ECO:0000256" key="1">
    <source>
        <dbReference type="ARBA" id="ARBA00004496"/>
    </source>
</evidence>
<dbReference type="PROSITE" id="PS00678">
    <property type="entry name" value="WD_REPEATS_1"/>
    <property type="match status" value="1"/>
</dbReference>
<keyword evidence="3 7" id="KW-0853">WD repeat</keyword>
<feature type="repeat" description="WD" evidence="7">
    <location>
        <begin position="183"/>
        <end position="224"/>
    </location>
</feature>
<dbReference type="InterPro" id="IPR015943">
    <property type="entry name" value="WD40/YVTN_repeat-like_dom_sf"/>
</dbReference>
<gene>
    <name evidence="8" type="primary">RTT10</name>
    <name evidence="8" type="ORF">DEBR0S3_11452G</name>
</gene>
<evidence type="ECO:0000256" key="7">
    <source>
        <dbReference type="PROSITE-ProRule" id="PRU00221"/>
    </source>
</evidence>
<evidence type="ECO:0000313" key="9">
    <source>
        <dbReference type="Proteomes" id="UP000478008"/>
    </source>
</evidence>
<evidence type="ECO:0000256" key="6">
    <source>
        <dbReference type="ARBA" id="ARBA00038255"/>
    </source>
</evidence>
<protein>
    <submittedName>
        <fullName evidence="8">DEBR0S3_11452g1_1</fullName>
    </submittedName>
</protein>
<comment type="similarity">
    <text evidence="6">Belongs to the WD repeat WDR6 family.</text>
</comment>
<keyword evidence="4" id="KW-0819">tRNA processing</keyword>
<dbReference type="SMART" id="SM00320">
    <property type="entry name" value="WD40"/>
    <property type="match status" value="8"/>
</dbReference>
<dbReference type="EMBL" id="CABFWN010000003">
    <property type="protein sequence ID" value="VUG18453.1"/>
    <property type="molecule type" value="Genomic_DNA"/>
</dbReference>
<name>A0A7D9CYP7_DEKBR</name>
<organism evidence="8 9">
    <name type="scientific">Dekkera bruxellensis</name>
    <name type="common">Brettanomyces custersii</name>
    <dbReference type="NCBI Taxonomy" id="5007"/>
    <lineage>
        <taxon>Eukaryota</taxon>
        <taxon>Fungi</taxon>
        <taxon>Dikarya</taxon>
        <taxon>Ascomycota</taxon>
        <taxon>Saccharomycotina</taxon>
        <taxon>Pichiomycetes</taxon>
        <taxon>Pichiales</taxon>
        <taxon>Pichiaceae</taxon>
        <taxon>Brettanomyces</taxon>
    </lineage>
</organism>
<keyword evidence="2" id="KW-0963">Cytoplasm</keyword>
<dbReference type="Proteomes" id="UP000478008">
    <property type="component" value="Unassembled WGS sequence"/>
</dbReference>
<dbReference type="SUPFAM" id="SSF50978">
    <property type="entry name" value="WD40 repeat-like"/>
    <property type="match status" value="2"/>
</dbReference>
<dbReference type="InterPro" id="IPR001680">
    <property type="entry name" value="WD40_rpt"/>
</dbReference>
<proteinExistence type="inferred from homology"/>
<dbReference type="PROSITE" id="PS50082">
    <property type="entry name" value="WD_REPEATS_2"/>
    <property type="match status" value="1"/>
</dbReference>
<dbReference type="GO" id="GO:0030488">
    <property type="term" value="P:tRNA methylation"/>
    <property type="evidence" value="ECO:0007669"/>
    <property type="project" value="TreeGrafter"/>
</dbReference>
<keyword evidence="9" id="KW-1185">Reference proteome</keyword>
<dbReference type="Gene3D" id="2.130.10.10">
    <property type="entry name" value="YVTN repeat-like/Quinoprotein amine dehydrogenase"/>
    <property type="match status" value="3"/>
</dbReference>